<dbReference type="AlphaFoldDB" id="A0A934K5V0"/>
<dbReference type="InterPro" id="IPR000073">
    <property type="entry name" value="AB_hydrolase_1"/>
</dbReference>
<dbReference type="PANTHER" id="PTHR46438">
    <property type="entry name" value="ALPHA/BETA-HYDROLASES SUPERFAMILY PROTEIN"/>
    <property type="match status" value="1"/>
</dbReference>
<accession>A0A934K5V0</accession>
<dbReference type="SUPFAM" id="SSF53474">
    <property type="entry name" value="alpha/beta-Hydrolases"/>
    <property type="match status" value="1"/>
</dbReference>
<evidence type="ECO:0000313" key="2">
    <source>
        <dbReference type="EMBL" id="MBJ7598945.1"/>
    </source>
</evidence>
<gene>
    <name evidence="2" type="ORF">JF922_12790</name>
</gene>
<comment type="caution">
    <text evidence="2">The sequence shown here is derived from an EMBL/GenBank/DDBJ whole genome shotgun (WGS) entry which is preliminary data.</text>
</comment>
<protein>
    <submittedName>
        <fullName evidence="2">Alpha/beta hydrolase</fullName>
    </submittedName>
</protein>
<dbReference type="Gene3D" id="3.40.50.1820">
    <property type="entry name" value="alpha/beta hydrolase"/>
    <property type="match status" value="1"/>
</dbReference>
<keyword evidence="3" id="KW-1185">Reference proteome</keyword>
<sequence>MLSRTVDIDGPVHYHDFGGSGPPLVCVHGLGGAAINWMAVGHELGRRYRVLAPDLRGFGETPLGNRDSTIDSNQRLLDRFIREVAGSAAVLVGNSMGGLLSTLQAARHPETVSAAVLADPALPWLLRRRLDVPIWTFFGAILVPGLAEWQLRRRSQRLGPDRIAAQTLAICTVDPLRVPEHVREAHLELARRRADRADGERALAQAARSLLRMLARPRSFSSVYRSVRAPVMIMHGERDRLVPVQSSLAIGRRYGWPVEVIPDVGHIPMLEVPERFVGLTLGWLDRSLSAAV</sequence>
<feature type="domain" description="AB hydrolase-1" evidence="1">
    <location>
        <begin position="24"/>
        <end position="277"/>
    </location>
</feature>
<keyword evidence="2" id="KW-0378">Hydrolase</keyword>
<evidence type="ECO:0000313" key="3">
    <source>
        <dbReference type="Proteomes" id="UP000612893"/>
    </source>
</evidence>
<dbReference type="GO" id="GO:0016787">
    <property type="term" value="F:hydrolase activity"/>
    <property type="evidence" value="ECO:0007669"/>
    <property type="project" value="UniProtKB-KW"/>
</dbReference>
<proteinExistence type="predicted"/>
<organism evidence="2 3">
    <name type="scientific">Candidatus Nephthysia bennettiae</name>
    <dbReference type="NCBI Taxonomy" id="3127016"/>
    <lineage>
        <taxon>Bacteria</taxon>
        <taxon>Bacillati</taxon>
        <taxon>Candidatus Dormiibacterota</taxon>
        <taxon>Candidatus Dormibacteria</taxon>
        <taxon>Candidatus Dormibacterales</taxon>
        <taxon>Candidatus Dormibacteraceae</taxon>
        <taxon>Candidatus Nephthysia</taxon>
    </lineage>
</organism>
<dbReference type="Proteomes" id="UP000612893">
    <property type="component" value="Unassembled WGS sequence"/>
</dbReference>
<dbReference type="RefSeq" id="WP_338202208.1">
    <property type="nucleotide sequence ID" value="NZ_JAEKNR010000136.1"/>
</dbReference>
<dbReference type="Pfam" id="PF12697">
    <property type="entry name" value="Abhydrolase_6"/>
    <property type="match status" value="1"/>
</dbReference>
<dbReference type="EMBL" id="JAEKNR010000136">
    <property type="protein sequence ID" value="MBJ7598945.1"/>
    <property type="molecule type" value="Genomic_DNA"/>
</dbReference>
<evidence type="ECO:0000259" key="1">
    <source>
        <dbReference type="Pfam" id="PF12697"/>
    </source>
</evidence>
<dbReference type="PRINTS" id="PR00111">
    <property type="entry name" value="ABHYDROLASE"/>
</dbReference>
<reference evidence="2" key="1">
    <citation type="submission" date="2020-10" db="EMBL/GenBank/DDBJ databases">
        <title>Ca. Dormibacterota MAGs.</title>
        <authorList>
            <person name="Montgomery K."/>
        </authorList>
    </citation>
    <scope>NUCLEOTIDE SEQUENCE [LARGE SCALE GENOMIC DNA]</scope>
    <source>
        <strain evidence="2">SC8812_S17_10</strain>
    </source>
</reference>
<dbReference type="InterPro" id="IPR029058">
    <property type="entry name" value="AB_hydrolase_fold"/>
</dbReference>
<name>A0A934K5V0_9BACT</name>